<evidence type="ECO:0000256" key="1">
    <source>
        <dbReference type="ARBA" id="ARBA00004173"/>
    </source>
</evidence>
<dbReference type="STRING" id="1160509.A0A3N4HU55"/>
<keyword evidence="3" id="KW-0689">Ribosomal protein</keyword>
<evidence type="ECO:0000256" key="6">
    <source>
        <dbReference type="ARBA" id="ARBA00035281"/>
    </source>
</evidence>
<evidence type="ECO:0000256" key="4">
    <source>
        <dbReference type="ARBA" id="ARBA00023128"/>
    </source>
</evidence>
<feature type="domain" description="Large ribosomal subunit protein uL30-like ferredoxin-like fold" evidence="8">
    <location>
        <begin position="73"/>
        <end position="122"/>
    </location>
</feature>
<dbReference type="GO" id="GO:0005739">
    <property type="term" value="C:mitochondrion"/>
    <property type="evidence" value="ECO:0007669"/>
    <property type="project" value="UniProtKB-SubCell"/>
</dbReference>
<organism evidence="9 10">
    <name type="scientific">Ascobolus immersus RN42</name>
    <dbReference type="NCBI Taxonomy" id="1160509"/>
    <lineage>
        <taxon>Eukaryota</taxon>
        <taxon>Fungi</taxon>
        <taxon>Dikarya</taxon>
        <taxon>Ascomycota</taxon>
        <taxon>Pezizomycotina</taxon>
        <taxon>Pezizomycetes</taxon>
        <taxon>Pezizales</taxon>
        <taxon>Ascobolaceae</taxon>
        <taxon>Ascobolus</taxon>
    </lineage>
</organism>
<keyword evidence="5" id="KW-0687">Ribonucleoprotein</keyword>
<dbReference type="PANTHER" id="PTHR15892:SF2">
    <property type="entry name" value="LARGE RIBOSOMAL SUBUNIT PROTEIN UL30M"/>
    <property type="match status" value="1"/>
</dbReference>
<dbReference type="OrthoDB" id="509901at2759"/>
<dbReference type="PANTHER" id="PTHR15892">
    <property type="entry name" value="MITOCHONDRIAL RIBOSOMAL PROTEIN L30"/>
    <property type="match status" value="1"/>
</dbReference>
<dbReference type="InterPro" id="IPR036919">
    <property type="entry name" value="Ribo_uL30_ferredoxin-like_sf"/>
</dbReference>
<name>A0A3N4HU55_ASCIM</name>
<evidence type="ECO:0000313" key="10">
    <source>
        <dbReference type="Proteomes" id="UP000275078"/>
    </source>
</evidence>
<dbReference type="GO" id="GO:0003735">
    <property type="term" value="F:structural constituent of ribosome"/>
    <property type="evidence" value="ECO:0007669"/>
    <property type="project" value="InterPro"/>
</dbReference>
<evidence type="ECO:0000313" key="9">
    <source>
        <dbReference type="EMBL" id="RPA77352.1"/>
    </source>
</evidence>
<gene>
    <name evidence="9" type="ORF">BJ508DRAFT_364460</name>
</gene>
<evidence type="ECO:0000256" key="7">
    <source>
        <dbReference type="ARBA" id="ARBA00037226"/>
    </source>
</evidence>
<keyword evidence="10" id="KW-1185">Reference proteome</keyword>
<dbReference type="Gene3D" id="3.30.1390.20">
    <property type="entry name" value="Ribosomal protein L30, ferredoxin-like fold domain"/>
    <property type="match status" value="1"/>
</dbReference>
<reference evidence="9 10" key="1">
    <citation type="journal article" date="2018" name="Nat. Ecol. Evol.">
        <title>Pezizomycetes genomes reveal the molecular basis of ectomycorrhizal truffle lifestyle.</title>
        <authorList>
            <person name="Murat C."/>
            <person name="Payen T."/>
            <person name="Noel B."/>
            <person name="Kuo A."/>
            <person name="Morin E."/>
            <person name="Chen J."/>
            <person name="Kohler A."/>
            <person name="Krizsan K."/>
            <person name="Balestrini R."/>
            <person name="Da Silva C."/>
            <person name="Montanini B."/>
            <person name="Hainaut M."/>
            <person name="Levati E."/>
            <person name="Barry K.W."/>
            <person name="Belfiori B."/>
            <person name="Cichocki N."/>
            <person name="Clum A."/>
            <person name="Dockter R.B."/>
            <person name="Fauchery L."/>
            <person name="Guy J."/>
            <person name="Iotti M."/>
            <person name="Le Tacon F."/>
            <person name="Lindquist E.A."/>
            <person name="Lipzen A."/>
            <person name="Malagnac F."/>
            <person name="Mello A."/>
            <person name="Molinier V."/>
            <person name="Miyauchi S."/>
            <person name="Poulain J."/>
            <person name="Riccioni C."/>
            <person name="Rubini A."/>
            <person name="Sitrit Y."/>
            <person name="Splivallo R."/>
            <person name="Traeger S."/>
            <person name="Wang M."/>
            <person name="Zifcakova L."/>
            <person name="Wipf D."/>
            <person name="Zambonelli A."/>
            <person name="Paolocci F."/>
            <person name="Nowrousian M."/>
            <person name="Ottonello S."/>
            <person name="Baldrian P."/>
            <person name="Spatafora J.W."/>
            <person name="Henrissat B."/>
            <person name="Nagy L.G."/>
            <person name="Aury J.M."/>
            <person name="Wincker P."/>
            <person name="Grigoriev I.V."/>
            <person name="Bonfante P."/>
            <person name="Martin F.M."/>
        </authorList>
    </citation>
    <scope>NUCLEOTIDE SEQUENCE [LARGE SCALE GENOMIC DNA]</scope>
    <source>
        <strain evidence="9 10">RN42</strain>
    </source>
</reference>
<dbReference type="SUPFAM" id="SSF55129">
    <property type="entry name" value="Ribosomal protein L30p/L7e"/>
    <property type="match status" value="1"/>
</dbReference>
<dbReference type="EMBL" id="ML119727">
    <property type="protein sequence ID" value="RPA77352.1"/>
    <property type="molecule type" value="Genomic_DNA"/>
</dbReference>
<evidence type="ECO:0000256" key="2">
    <source>
        <dbReference type="ARBA" id="ARBA00007594"/>
    </source>
</evidence>
<dbReference type="FunFam" id="3.30.1390.20:FF:000010">
    <property type="entry name" value="Large subunit ribosomal protein L30"/>
    <property type="match status" value="1"/>
</dbReference>
<comment type="function">
    <text evidence="7">Component of the mitochondrial ribosome (mitoribosome), a dedicated translation machinery responsible for the synthesis of mitochondrial genome-encoded proteins, including at least some of the essential transmembrane subunits of the mitochondrial respiratory chain. The mitoribosomes are attached to the mitochondrial inner membrane and translation products are cotranslationally integrated into the membrane.</text>
</comment>
<dbReference type="AlphaFoldDB" id="A0A3N4HU55"/>
<dbReference type="Pfam" id="PF00327">
    <property type="entry name" value="Ribosomal_L30"/>
    <property type="match status" value="1"/>
</dbReference>
<dbReference type="NCBIfam" id="TIGR01308">
    <property type="entry name" value="rpmD_bact"/>
    <property type="match status" value="1"/>
</dbReference>
<dbReference type="GO" id="GO:0006412">
    <property type="term" value="P:translation"/>
    <property type="evidence" value="ECO:0007669"/>
    <property type="project" value="InterPro"/>
</dbReference>
<dbReference type="InterPro" id="IPR016082">
    <property type="entry name" value="Ribosomal_uL30_ferredoxin-like"/>
</dbReference>
<protein>
    <recommendedName>
        <fullName evidence="6">Large ribosomal subunit protein uL30m</fullName>
    </recommendedName>
</protein>
<evidence type="ECO:0000256" key="3">
    <source>
        <dbReference type="ARBA" id="ARBA00022980"/>
    </source>
</evidence>
<keyword evidence="4" id="KW-0496">Mitochondrion</keyword>
<proteinExistence type="inferred from homology"/>
<comment type="subcellular location">
    <subcellularLocation>
        <location evidence="1">Mitochondrion</location>
    </subcellularLocation>
</comment>
<sequence>MSGEGGVVFRLDPVVHNLILLRIPPLSVHRPRIPNRRVLFFRIIQFETDNPYGRVNSTRKSHEHNNPHTMSYFRITLRRSAIGLPARKNGVLASLGLRKRMQTVYHAVSPDIAGKIMSVKELLEVQETEVALDKKQEKALRTPPKGYVVEKATV</sequence>
<comment type="similarity">
    <text evidence="2">Belongs to the universal ribosomal protein uL30 family.</text>
</comment>
<dbReference type="Proteomes" id="UP000275078">
    <property type="component" value="Unassembled WGS sequence"/>
</dbReference>
<accession>A0A3N4HU55</accession>
<dbReference type="GO" id="GO:0015934">
    <property type="term" value="C:large ribosomal subunit"/>
    <property type="evidence" value="ECO:0007669"/>
    <property type="project" value="InterPro"/>
</dbReference>
<evidence type="ECO:0000259" key="8">
    <source>
        <dbReference type="Pfam" id="PF00327"/>
    </source>
</evidence>
<evidence type="ECO:0000256" key="5">
    <source>
        <dbReference type="ARBA" id="ARBA00023274"/>
    </source>
</evidence>
<dbReference type="InterPro" id="IPR005996">
    <property type="entry name" value="Ribosomal_uL30_bac-type"/>
</dbReference>
<dbReference type="CDD" id="cd01658">
    <property type="entry name" value="Ribosomal_L30"/>
    <property type="match status" value="1"/>
</dbReference>